<organism evidence="1 2">
    <name type="scientific">Trueperella pecoris</name>
    <dbReference type="NCBI Taxonomy" id="2733571"/>
    <lineage>
        <taxon>Bacteria</taxon>
        <taxon>Bacillati</taxon>
        <taxon>Actinomycetota</taxon>
        <taxon>Actinomycetes</taxon>
        <taxon>Actinomycetales</taxon>
        <taxon>Actinomycetaceae</taxon>
        <taxon>Trueperella</taxon>
    </lineage>
</organism>
<reference evidence="1 2" key="1">
    <citation type="submission" date="2020-10" db="EMBL/GenBank/DDBJ databases">
        <title>Trueperella pecoris sp. nov. isolated from bovine and porcine specimens.</title>
        <authorList>
            <person name="Schoenecker L."/>
            <person name="Schnydrig P."/>
            <person name="Brodard I."/>
            <person name="Thomann A."/>
            <person name="Hemphill A."/>
            <person name="Rodriguez-Campos S."/>
            <person name="Perreten V."/>
            <person name="Jores J."/>
            <person name="Kittl S."/>
        </authorList>
    </citation>
    <scope>NUCLEOTIDE SEQUENCE [LARGE SCALE GENOMIC DNA]</scope>
    <source>
        <strain evidence="1 2">19OD0592</strain>
    </source>
</reference>
<dbReference type="EMBL" id="CP063212">
    <property type="protein sequence ID" value="QOR48779.1"/>
    <property type="molecule type" value="Genomic_DNA"/>
</dbReference>
<gene>
    <name evidence="1" type="ORF">INS90_07390</name>
</gene>
<evidence type="ECO:0000313" key="2">
    <source>
        <dbReference type="Proteomes" id="UP000594961"/>
    </source>
</evidence>
<protein>
    <submittedName>
        <fullName evidence="1">Transposase</fullName>
    </submittedName>
</protein>
<dbReference type="Proteomes" id="UP000594961">
    <property type="component" value="Chromosome"/>
</dbReference>
<name>A0A7M1R3F0_9ACTO</name>
<dbReference type="AlphaFoldDB" id="A0A7M1R3F0"/>
<sequence>MAHRPPHLHAEIARLRADNARLAMENEFLEKASAFFAIKQAQRNDLN</sequence>
<proteinExistence type="predicted"/>
<accession>A0A7M1R3F0</accession>
<evidence type="ECO:0000313" key="1">
    <source>
        <dbReference type="EMBL" id="QOR48779.1"/>
    </source>
</evidence>